<comment type="caution">
    <text evidence="2">The sequence shown here is derived from an EMBL/GenBank/DDBJ whole genome shotgun (WGS) entry which is preliminary data.</text>
</comment>
<protein>
    <recommendedName>
        <fullName evidence="1">YoaR-like putative peptidoglycan binding domain-containing protein</fullName>
    </recommendedName>
</protein>
<sequence>MKFFRNLLLTLAGIALIGFSVLVGFFVSLQGRIYQKLSVSNIDISKMTPEEAIIKLKSSFDNESSNLSVIYDGEEIGVIEIPQVNRDFKWAVDQAYSVGRSGNFFLDAKTKVSLFFSPVNLNLPIAIEGGTLDDIAETLAGKIDTEPVWPTFKKVFGKYVLVEGVDGLSLNRKDFIEKTTRELSNPKPSPVILSVEKIDTKVNTEKTTKAIELLNNWGEKKLLLKYKEYNKFLEEKDISLLLGLNGDYLNQVYLSSLIDEIAEKIETEPKDAVFEFVDGRVKEFKPEVVGVLVDRPKLALQIETAIKENIDTVEISVINEEPKIKTGDINNFGIKELIAVGKSSFDHSIPGRVFNVNLAASRINGVIIPPGEEFSFNKAVGEISRQTGYQTAYVISQGKTVLGDGGGVCQVSTTMFRAALDFGFPITERKAHAYRVGYYEQDSPPGIDATIFSPTTDFKFLNDTGHHILIQSKVDTKNLTMRV</sequence>
<evidence type="ECO:0000313" key="2">
    <source>
        <dbReference type="EMBL" id="OGD83521.1"/>
    </source>
</evidence>
<proteinExistence type="predicted"/>
<evidence type="ECO:0000313" key="3">
    <source>
        <dbReference type="Proteomes" id="UP000179237"/>
    </source>
</evidence>
<organism evidence="2 3">
    <name type="scientific">Candidatus Collierbacteria bacterium RIFOXYD1_FULL_40_9</name>
    <dbReference type="NCBI Taxonomy" id="1817731"/>
    <lineage>
        <taxon>Bacteria</taxon>
        <taxon>Candidatus Collieribacteriota</taxon>
    </lineage>
</organism>
<dbReference type="PANTHER" id="PTHR35788:SF1">
    <property type="entry name" value="EXPORTED PROTEIN"/>
    <property type="match status" value="1"/>
</dbReference>
<feature type="domain" description="YoaR-like putative peptidoglycan binding" evidence="1">
    <location>
        <begin position="87"/>
        <end position="183"/>
    </location>
</feature>
<dbReference type="Pfam" id="PF12229">
    <property type="entry name" value="PG_binding_4"/>
    <property type="match status" value="2"/>
</dbReference>
<dbReference type="Proteomes" id="UP000179237">
    <property type="component" value="Unassembled WGS sequence"/>
</dbReference>
<gene>
    <name evidence="2" type="ORF">A2572_03970</name>
</gene>
<dbReference type="InterPro" id="IPR007391">
    <property type="entry name" value="Vancomycin_resist_VanW"/>
</dbReference>
<feature type="non-terminal residue" evidence="2">
    <location>
        <position position="483"/>
    </location>
</feature>
<accession>A0A1F5FV83</accession>
<dbReference type="Pfam" id="PF04294">
    <property type="entry name" value="VanW"/>
    <property type="match status" value="1"/>
</dbReference>
<reference evidence="2 3" key="1">
    <citation type="journal article" date="2016" name="Nat. Commun.">
        <title>Thousands of microbial genomes shed light on interconnected biogeochemical processes in an aquifer system.</title>
        <authorList>
            <person name="Anantharaman K."/>
            <person name="Brown C.T."/>
            <person name="Hug L.A."/>
            <person name="Sharon I."/>
            <person name="Castelle C.J."/>
            <person name="Probst A.J."/>
            <person name="Thomas B.C."/>
            <person name="Singh A."/>
            <person name="Wilkins M.J."/>
            <person name="Karaoz U."/>
            <person name="Brodie E.L."/>
            <person name="Williams K.H."/>
            <person name="Hubbard S.S."/>
            <person name="Banfield J.F."/>
        </authorList>
    </citation>
    <scope>NUCLEOTIDE SEQUENCE [LARGE SCALE GENOMIC DNA]</scope>
</reference>
<dbReference type="PANTHER" id="PTHR35788">
    <property type="entry name" value="EXPORTED PROTEIN-RELATED"/>
    <property type="match status" value="1"/>
</dbReference>
<name>A0A1F5FV83_9BACT</name>
<dbReference type="EMBL" id="MFAQ01000014">
    <property type="protein sequence ID" value="OGD83521.1"/>
    <property type="molecule type" value="Genomic_DNA"/>
</dbReference>
<dbReference type="InterPro" id="IPR052913">
    <property type="entry name" value="Glycopeptide_resist_protein"/>
</dbReference>
<evidence type="ECO:0000259" key="1">
    <source>
        <dbReference type="Pfam" id="PF12229"/>
    </source>
</evidence>
<dbReference type="AlphaFoldDB" id="A0A1F5FV83"/>
<dbReference type="InterPro" id="IPR022029">
    <property type="entry name" value="YoaR-like_PG-bd"/>
</dbReference>
<feature type="domain" description="YoaR-like putative peptidoglycan binding" evidence="1">
    <location>
        <begin position="249"/>
        <end position="310"/>
    </location>
</feature>